<evidence type="ECO:0000259" key="2">
    <source>
        <dbReference type="PROSITE" id="PS50234"/>
    </source>
</evidence>
<gene>
    <name evidence="3" type="ORF">JKJ07_00125</name>
</gene>
<dbReference type="SUPFAM" id="SSF53300">
    <property type="entry name" value="vWA-like"/>
    <property type="match status" value="1"/>
</dbReference>
<dbReference type="Gene3D" id="3.40.50.410">
    <property type="entry name" value="von Willebrand factor, type A domain"/>
    <property type="match status" value="1"/>
</dbReference>
<dbReference type="RefSeq" id="WP_202989071.1">
    <property type="nucleotide sequence ID" value="NZ_JAENHO010000001.1"/>
</dbReference>
<reference evidence="3 4" key="1">
    <citation type="submission" date="2021-01" db="EMBL/GenBank/DDBJ databases">
        <title>Actinoplanes sp. nov. LDG1-01 isolated from lichen.</title>
        <authorList>
            <person name="Saeng-In P."/>
            <person name="Phongsopitanun W."/>
            <person name="Kanchanasin P."/>
            <person name="Yuki M."/>
            <person name="Kudo T."/>
            <person name="Ohkuma M."/>
            <person name="Tanasupawat S."/>
        </authorList>
    </citation>
    <scope>NUCLEOTIDE SEQUENCE [LARGE SCALE GENOMIC DNA]</scope>
    <source>
        <strain evidence="3 4">LDG1-01</strain>
    </source>
</reference>
<dbReference type="InterPro" id="IPR002035">
    <property type="entry name" value="VWF_A"/>
</dbReference>
<evidence type="ECO:0000256" key="1">
    <source>
        <dbReference type="SAM" id="MobiDB-lite"/>
    </source>
</evidence>
<dbReference type="EMBL" id="JAENHO010000001">
    <property type="protein sequence ID" value="MBL7252710.1"/>
    <property type="molecule type" value="Genomic_DNA"/>
</dbReference>
<evidence type="ECO:0000313" key="4">
    <source>
        <dbReference type="Proteomes" id="UP000598996"/>
    </source>
</evidence>
<comment type="caution">
    <text evidence="3">The sequence shown here is derived from an EMBL/GenBank/DDBJ whole genome shotgun (WGS) entry which is preliminary data.</text>
</comment>
<dbReference type="InterPro" id="IPR036465">
    <property type="entry name" value="vWFA_dom_sf"/>
</dbReference>
<proteinExistence type="predicted"/>
<feature type="domain" description="VWFA" evidence="2">
    <location>
        <begin position="29"/>
        <end position="240"/>
    </location>
</feature>
<dbReference type="Proteomes" id="UP000598996">
    <property type="component" value="Unassembled WGS sequence"/>
</dbReference>
<keyword evidence="4" id="KW-1185">Reference proteome</keyword>
<name>A0ABS1VDL4_9ACTN</name>
<accession>A0ABS1VDL4</accession>
<feature type="compositionally biased region" description="Acidic residues" evidence="1">
    <location>
        <begin position="10"/>
        <end position="21"/>
    </location>
</feature>
<dbReference type="PROSITE" id="PS50234">
    <property type="entry name" value="VWFA"/>
    <property type="match status" value="1"/>
</dbReference>
<feature type="region of interest" description="Disordered" evidence="1">
    <location>
        <begin position="1"/>
        <end position="21"/>
    </location>
</feature>
<organism evidence="3 4">
    <name type="scientific">Paractinoplanes lichenicola</name>
    <dbReference type="NCBI Taxonomy" id="2802976"/>
    <lineage>
        <taxon>Bacteria</taxon>
        <taxon>Bacillati</taxon>
        <taxon>Actinomycetota</taxon>
        <taxon>Actinomycetes</taxon>
        <taxon>Micromonosporales</taxon>
        <taxon>Micromonosporaceae</taxon>
        <taxon>Paractinoplanes</taxon>
    </lineage>
</organism>
<evidence type="ECO:0000313" key="3">
    <source>
        <dbReference type="EMBL" id="MBL7252710.1"/>
    </source>
</evidence>
<sequence>MTDGIGFGFEPDDDLDDFEPNEESHRRRLVLLLFDLSGSMGVTRNAVRPVDSLNTHIERWLPQVHERGADELRNVEFAVLTFGSKTVRLHAPGGRVEFGEDGAATTGQVPQDGGFMPAAKLRIDRFTAGGTTPMVSALRVALRLGDERAAALGAAGVTTGPVRLILFTDGSPNDKNLPRDAWHEVAADLAERREKRRTHLLAFGVPESDDRVLRALAGDRGYFPLSGFDFGKLLELITIASSAHDPYDGLRSLFEDEQA</sequence>
<protein>
    <recommendedName>
        <fullName evidence="2">VWFA domain-containing protein</fullName>
    </recommendedName>
</protein>
<dbReference type="SMART" id="SM00327">
    <property type="entry name" value="VWA"/>
    <property type="match status" value="1"/>
</dbReference>